<name>A0A9W8KWH8_9FUNG</name>
<dbReference type="EMBL" id="JANBTW010000079">
    <property type="protein sequence ID" value="KAJ2672660.1"/>
    <property type="molecule type" value="Genomic_DNA"/>
</dbReference>
<comment type="caution">
    <text evidence="2">The sequence shown here is derived from an EMBL/GenBank/DDBJ whole genome shotgun (WGS) entry which is preliminary data.</text>
</comment>
<evidence type="ECO:0000256" key="1">
    <source>
        <dbReference type="SAM" id="MobiDB-lite"/>
    </source>
</evidence>
<dbReference type="AlphaFoldDB" id="A0A9W8KWH8"/>
<proteinExistence type="predicted"/>
<feature type="region of interest" description="Disordered" evidence="1">
    <location>
        <begin position="172"/>
        <end position="199"/>
    </location>
</feature>
<evidence type="ECO:0000313" key="2">
    <source>
        <dbReference type="EMBL" id="KAJ2672660.1"/>
    </source>
</evidence>
<accession>A0A9W8KWH8</accession>
<sequence length="199" mass="22565">MVILSRPSISDVARGYLPENYYSDHHVFEPKPPLLAKSHYPNKIELASRCFALVVKKKQPDQYLLQSIYSWMSVHPYVQIISPRNVVIEAYESCERSYAMVVFRSASLEDEQTDRVMRPRGRSRKGPCPPPTTALLCRSGVTLKCVWQGLGLHKGRLACLLEPLVHSAAEDRNSESLDSLPSYEPRPPSYQAHEIDVGR</sequence>
<dbReference type="OrthoDB" id="5555214at2759"/>
<dbReference type="Proteomes" id="UP001151518">
    <property type="component" value="Unassembled WGS sequence"/>
</dbReference>
<protein>
    <submittedName>
        <fullName evidence="2">Uncharacterized protein</fullName>
    </submittedName>
</protein>
<gene>
    <name evidence="2" type="ORF">GGI25_005032</name>
</gene>
<evidence type="ECO:0000313" key="3">
    <source>
        <dbReference type="Proteomes" id="UP001151518"/>
    </source>
</evidence>
<organism evidence="2 3">
    <name type="scientific">Coemansia spiralis</name>
    <dbReference type="NCBI Taxonomy" id="417178"/>
    <lineage>
        <taxon>Eukaryota</taxon>
        <taxon>Fungi</taxon>
        <taxon>Fungi incertae sedis</taxon>
        <taxon>Zoopagomycota</taxon>
        <taxon>Kickxellomycotina</taxon>
        <taxon>Kickxellomycetes</taxon>
        <taxon>Kickxellales</taxon>
        <taxon>Kickxellaceae</taxon>
        <taxon>Coemansia</taxon>
    </lineage>
</organism>
<reference evidence="2" key="1">
    <citation type="submission" date="2022-07" db="EMBL/GenBank/DDBJ databases">
        <title>Phylogenomic reconstructions and comparative analyses of Kickxellomycotina fungi.</title>
        <authorList>
            <person name="Reynolds N.K."/>
            <person name="Stajich J.E."/>
            <person name="Barry K."/>
            <person name="Grigoriev I.V."/>
            <person name="Crous P."/>
            <person name="Smith M.E."/>
        </authorList>
    </citation>
    <scope>NUCLEOTIDE SEQUENCE</scope>
    <source>
        <strain evidence="2">NRRL 3115</strain>
    </source>
</reference>